<dbReference type="PANTHER" id="PTHR38826:SF5">
    <property type="entry name" value="RIBONUCLEASE VAPC13"/>
    <property type="match status" value="1"/>
</dbReference>
<dbReference type="PANTHER" id="PTHR38826">
    <property type="entry name" value="RIBONUCLEASE VAPC13"/>
    <property type="match status" value="1"/>
</dbReference>
<dbReference type="SUPFAM" id="SSF88723">
    <property type="entry name" value="PIN domain-like"/>
    <property type="match status" value="1"/>
</dbReference>
<evidence type="ECO:0000259" key="1">
    <source>
        <dbReference type="Pfam" id="PF01850"/>
    </source>
</evidence>
<dbReference type="EMBL" id="CAADFZ010000025">
    <property type="protein sequence ID" value="VFK62546.1"/>
    <property type="molecule type" value="Genomic_DNA"/>
</dbReference>
<reference evidence="2" key="1">
    <citation type="submission" date="2019-02" db="EMBL/GenBank/DDBJ databases">
        <authorList>
            <person name="Gruber-Vodicka R. H."/>
            <person name="Seah K. B. B."/>
        </authorList>
    </citation>
    <scope>NUCLEOTIDE SEQUENCE</scope>
    <source>
        <strain evidence="3">BECK_BY19</strain>
        <strain evidence="2">BECK_BY8</strain>
    </source>
</reference>
<evidence type="ECO:0000313" key="3">
    <source>
        <dbReference type="EMBL" id="VFK70540.1"/>
    </source>
</evidence>
<dbReference type="Pfam" id="PF01850">
    <property type="entry name" value="PIN"/>
    <property type="match status" value="1"/>
</dbReference>
<dbReference type="InterPro" id="IPR052106">
    <property type="entry name" value="PINc/VapC_TA"/>
</dbReference>
<name>A0A451A916_9GAMM</name>
<sequence>MALETNRIDSFLHHRIYFDSNLFIYLVEKIAPYATVLREFVNAAESKELIIVTSDLTLSEVLVKPIERKNLIQQRAFLSVLRYAPRLGRIAISEEILIRAAGIRVEHKTLELPDAIHMATAQWAGCDDFLTNDERIPDASDLSFGKTKILNKPVPVQGTPR</sequence>
<protein>
    <submittedName>
        <fullName evidence="2">Predicted nucleic acid-binding protein, contains PIN domain</fullName>
    </submittedName>
</protein>
<dbReference type="InterPro" id="IPR002716">
    <property type="entry name" value="PIN_dom"/>
</dbReference>
<dbReference type="AlphaFoldDB" id="A0A451A916"/>
<gene>
    <name evidence="2" type="ORF">BECKUNK1418G_GA0071005_102512</name>
    <name evidence="3" type="ORF">BECKUNK1418H_GA0071006_103116</name>
</gene>
<feature type="domain" description="PIN" evidence="1">
    <location>
        <begin position="16"/>
        <end position="139"/>
    </location>
</feature>
<evidence type="ECO:0000313" key="2">
    <source>
        <dbReference type="EMBL" id="VFK62546.1"/>
    </source>
</evidence>
<proteinExistence type="predicted"/>
<dbReference type="EMBL" id="CAADGD010000031">
    <property type="protein sequence ID" value="VFK70540.1"/>
    <property type="molecule type" value="Genomic_DNA"/>
</dbReference>
<dbReference type="InterPro" id="IPR029060">
    <property type="entry name" value="PIN-like_dom_sf"/>
</dbReference>
<accession>A0A451A916</accession>
<organism evidence="2">
    <name type="scientific">Candidatus Kentrum sp. UNK</name>
    <dbReference type="NCBI Taxonomy" id="2126344"/>
    <lineage>
        <taxon>Bacteria</taxon>
        <taxon>Pseudomonadati</taxon>
        <taxon>Pseudomonadota</taxon>
        <taxon>Gammaproteobacteria</taxon>
        <taxon>Candidatus Kentrum</taxon>
    </lineage>
</organism>
<dbReference type="Gene3D" id="3.40.50.1010">
    <property type="entry name" value="5'-nuclease"/>
    <property type="match status" value="1"/>
</dbReference>